<dbReference type="Pfam" id="PF06808">
    <property type="entry name" value="DctM"/>
    <property type="match status" value="1"/>
</dbReference>
<feature type="transmembrane region" description="Helical" evidence="3">
    <location>
        <begin position="66"/>
        <end position="84"/>
    </location>
</feature>
<dbReference type="AlphaFoldDB" id="A0A967F1M2"/>
<dbReference type="Pfam" id="PF11874">
    <property type="entry name" value="DUF3394"/>
    <property type="match status" value="1"/>
</dbReference>
<dbReference type="RefSeq" id="WP_167228850.1">
    <property type="nucleotide sequence ID" value="NZ_JAAQPH010000021.1"/>
</dbReference>
<keyword evidence="1" id="KW-0997">Cell inner membrane</keyword>
<sequence length="865" mass="92974">MTEKTHQEELEDLIAENDTGTRDPSGLARKVILGVALLWPLYQLYMASPLPFTTGIGLIDDSQQRAIHLAFALFLGFLTFPAFLNSPRSRIPTLDWILAIVAAGCSLYILIFYRDVVNNAGGVRTPVETAVSIIGILLVLEITRRVLGISLVIVSAVFTAYVFIGPMLPDLMSHRGFSLNRYVDHMWLTTEGVFGLPLGVSNSFIFLFVLFGSLLDKGGAGNFFIKLSFSMLGHLRGGPAKAAVVSSGLTGLISGSAIANVVTTGTFTIPLMKRIGFTGEKAAAIEVSSSINGQIMPPVMGAAAFLMTEFVGITYFEVVVHAFVPAIVSYIGLFYIVHLEAVKANMPVLAKVQESTLLQALGRFLFGFGAVALVAGIVYAMATGLGVVAGPLATPIAGVLMIALYIWLLKIAAGYPELEIDDPNAPLIEIPKLKPTLMAGLHFALPIGVLIWCLMIQRLSPGLAVSWAIVVMVAIMLTQKPILTYFRKTKSSGFAPEFKEGLADLINGFIAGSRNMVGIAVAMGAAGIIVGAVSLTGLGLLMTEIINAVSGGNIMIMLLFTAIMCVVLGMGLPTTANYIVVASVMAQPLVTLAAQNGLVIPLFAVHLFVFYFGLMSGTTPPVAVDSFAGAAVARSDPMKTSVQAFYYSLRTAILPFIFVFNPELLLIGVESYWSAALVIISSTIAMCVFGAATQGYFMTKNWKIESALLVVIALSLLRPGFWLDRIQPPFEAVPPSSIYTVAETAAKDAQIQMFMTGENFSGDVVERRVAIPLGEVGSPGADRLLEATGMTMRIEGDDVFVDNVDFNSPAQKWGIDFDWQILELSEPKKRMAKEWFYIPAYGALILLILFQLARRRNAQGEPANV</sequence>
<protein>
    <submittedName>
        <fullName evidence="5">TRAP transporter permease</fullName>
    </submittedName>
</protein>
<dbReference type="InterPro" id="IPR010656">
    <property type="entry name" value="DctM"/>
</dbReference>
<feature type="transmembrane region" description="Helical" evidence="3">
    <location>
        <begin position="554"/>
        <end position="572"/>
    </location>
</feature>
<keyword evidence="1" id="KW-0813">Transport</keyword>
<feature type="transmembrane region" description="Helical" evidence="3">
    <location>
        <begin position="388"/>
        <end position="408"/>
    </location>
</feature>
<accession>A0A967F1M2</accession>
<keyword evidence="3" id="KW-0812">Transmembrane</keyword>
<feature type="transmembrane region" description="Helical" evidence="3">
    <location>
        <begin position="517"/>
        <end position="542"/>
    </location>
</feature>
<feature type="transmembrane region" description="Helical" evidence="3">
    <location>
        <begin position="672"/>
        <end position="692"/>
    </location>
</feature>
<feature type="transmembrane region" description="Helical" evidence="3">
    <location>
        <begin position="835"/>
        <end position="853"/>
    </location>
</feature>
<feature type="transmembrane region" description="Helical" evidence="3">
    <location>
        <begin position="149"/>
        <end position="168"/>
    </location>
</feature>
<dbReference type="NCBIfam" id="TIGR02123">
    <property type="entry name" value="TRAP_fused"/>
    <property type="match status" value="1"/>
</dbReference>
<dbReference type="PANTHER" id="PTHR43849">
    <property type="entry name" value="BLL3936 PROTEIN"/>
    <property type="match status" value="1"/>
</dbReference>
<keyword evidence="3" id="KW-1133">Transmembrane helix</keyword>
<feature type="domain" description="TRAP C4-dicarboxylate transport system permease DctM subunit" evidence="4">
    <location>
        <begin position="134"/>
        <end position="670"/>
    </location>
</feature>
<feature type="transmembrane region" description="Helical" evidence="3">
    <location>
        <begin position="463"/>
        <end position="483"/>
    </location>
</feature>
<dbReference type="GO" id="GO:0022857">
    <property type="term" value="F:transmembrane transporter activity"/>
    <property type="evidence" value="ECO:0007669"/>
    <property type="project" value="UniProtKB-UniRule"/>
</dbReference>
<feature type="transmembrane region" description="Helical" evidence="3">
    <location>
        <begin position="360"/>
        <end position="382"/>
    </location>
</feature>
<feature type="transmembrane region" description="Helical" evidence="3">
    <location>
        <begin position="27"/>
        <end position="46"/>
    </location>
</feature>
<proteinExistence type="predicted"/>
<name>A0A967F1M2_9PROT</name>
<comment type="caution">
    <text evidence="5">The sequence shown here is derived from an EMBL/GenBank/DDBJ whole genome shotgun (WGS) entry which is preliminary data.</text>
</comment>
<evidence type="ECO:0000313" key="5">
    <source>
        <dbReference type="EMBL" id="NIA71327.1"/>
    </source>
</evidence>
<evidence type="ECO:0000256" key="2">
    <source>
        <dbReference type="SAM" id="MobiDB-lite"/>
    </source>
</evidence>
<feature type="transmembrane region" description="Helical" evidence="3">
    <location>
        <begin position="96"/>
        <end position="113"/>
    </location>
</feature>
<feature type="transmembrane region" description="Helical" evidence="3">
    <location>
        <begin position="322"/>
        <end position="339"/>
    </location>
</feature>
<feature type="transmembrane region" description="Helical" evidence="3">
    <location>
        <begin position="579"/>
        <end position="603"/>
    </location>
</feature>
<gene>
    <name evidence="5" type="ORF">HBA54_22260</name>
</gene>
<reference evidence="5" key="1">
    <citation type="submission" date="2020-03" db="EMBL/GenBank/DDBJ databases">
        <title>Genome of Pelagibius litoralis DSM 21314T.</title>
        <authorList>
            <person name="Wang G."/>
        </authorList>
    </citation>
    <scope>NUCLEOTIDE SEQUENCE</scope>
    <source>
        <strain evidence="5">DSM 21314</strain>
    </source>
</reference>
<dbReference type="PANTHER" id="PTHR43849:SF2">
    <property type="entry name" value="BLL3936 PROTEIN"/>
    <property type="match status" value="1"/>
</dbReference>
<evidence type="ECO:0000256" key="3">
    <source>
        <dbReference type="SAM" id="Phobius"/>
    </source>
</evidence>
<feature type="transmembrane region" description="Helical" evidence="3">
    <location>
        <begin position="125"/>
        <end position="142"/>
    </location>
</feature>
<feature type="region of interest" description="Disordered" evidence="2">
    <location>
        <begin position="1"/>
        <end position="23"/>
    </location>
</feature>
<evidence type="ECO:0000256" key="1">
    <source>
        <dbReference type="RuleBase" id="RU369079"/>
    </source>
</evidence>
<feature type="transmembrane region" description="Helical" evidence="3">
    <location>
        <begin position="295"/>
        <end position="316"/>
    </location>
</feature>
<feature type="transmembrane region" description="Helical" evidence="3">
    <location>
        <begin position="194"/>
        <end position="215"/>
    </location>
</feature>
<dbReference type="Proteomes" id="UP000761264">
    <property type="component" value="Unassembled WGS sequence"/>
</dbReference>
<comment type="function">
    <text evidence="1">Part of the tripartite ATP-independent periplasmic (TRAP) transport system.</text>
</comment>
<evidence type="ECO:0000313" key="6">
    <source>
        <dbReference type="Proteomes" id="UP000761264"/>
    </source>
</evidence>
<dbReference type="InterPro" id="IPR011853">
    <property type="entry name" value="TRAP_DctM-Dct_fused"/>
</dbReference>
<keyword evidence="1" id="KW-1003">Cell membrane</keyword>
<dbReference type="GO" id="GO:0005886">
    <property type="term" value="C:plasma membrane"/>
    <property type="evidence" value="ECO:0007669"/>
    <property type="project" value="UniProtKB-SubCell"/>
</dbReference>
<comment type="subcellular location">
    <subcellularLocation>
        <location evidence="1">Cell inner membrane</location>
        <topology evidence="1">Multi-pass membrane protein</topology>
    </subcellularLocation>
</comment>
<keyword evidence="3" id="KW-0472">Membrane</keyword>
<evidence type="ECO:0000259" key="4">
    <source>
        <dbReference type="Pfam" id="PF06808"/>
    </source>
</evidence>
<feature type="transmembrane region" description="Helical" evidence="3">
    <location>
        <begin position="644"/>
        <end position="660"/>
    </location>
</feature>
<keyword evidence="6" id="KW-1185">Reference proteome</keyword>
<dbReference type="InterPro" id="IPR021814">
    <property type="entry name" value="DUF3394"/>
</dbReference>
<dbReference type="EMBL" id="JAAQPH010000021">
    <property type="protein sequence ID" value="NIA71327.1"/>
    <property type="molecule type" value="Genomic_DNA"/>
</dbReference>
<organism evidence="5 6">
    <name type="scientific">Pelagibius litoralis</name>
    <dbReference type="NCBI Taxonomy" id="374515"/>
    <lineage>
        <taxon>Bacteria</taxon>
        <taxon>Pseudomonadati</taxon>
        <taxon>Pseudomonadota</taxon>
        <taxon>Alphaproteobacteria</taxon>
        <taxon>Rhodospirillales</taxon>
        <taxon>Rhodovibrionaceae</taxon>
        <taxon>Pelagibius</taxon>
    </lineage>
</organism>
<feature type="transmembrane region" description="Helical" evidence="3">
    <location>
        <begin position="437"/>
        <end position="457"/>
    </location>
</feature>